<dbReference type="EMBL" id="JACEIK010001118">
    <property type="protein sequence ID" value="MCD7466168.1"/>
    <property type="molecule type" value="Genomic_DNA"/>
</dbReference>
<protein>
    <submittedName>
        <fullName evidence="1">Uncharacterized protein</fullName>
    </submittedName>
</protein>
<proteinExistence type="predicted"/>
<evidence type="ECO:0000313" key="2">
    <source>
        <dbReference type="Proteomes" id="UP000823775"/>
    </source>
</evidence>
<gene>
    <name evidence="1" type="ORF">HAX54_002612</name>
</gene>
<reference evidence="1 2" key="1">
    <citation type="journal article" date="2021" name="BMC Genomics">
        <title>Datura genome reveals duplications of psychoactive alkaloid biosynthetic genes and high mutation rate following tissue culture.</title>
        <authorList>
            <person name="Rajewski A."/>
            <person name="Carter-House D."/>
            <person name="Stajich J."/>
            <person name="Litt A."/>
        </authorList>
    </citation>
    <scope>NUCLEOTIDE SEQUENCE [LARGE SCALE GENOMIC DNA]</scope>
    <source>
        <strain evidence="1">AR-01</strain>
    </source>
</reference>
<comment type="caution">
    <text evidence="1">The sequence shown here is derived from an EMBL/GenBank/DDBJ whole genome shotgun (WGS) entry which is preliminary data.</text>
</comment>
<evidence type="ECO:0000313" key="1">
    <source>
        <dbReference type="EMBL" id="MCD7466168.1"/>
    </source>
</evidence>
<sequence length="194" mass="21202">MGTFVLPGPQNQFLWIVICVFGIGSDDVPSSVPSSELTTVSGIVPSKFFSSYLGSEGTFKESVSKSVPSFRAGVLTYLVEDGTRPISCCSSSFSFKLILPIPTTVPFFPSPKDTVLPLKAVVREKVFITCHVPGTIAIKMPFLLLFLLTSACTHNQGLDLGTTPVWFPCENLRNKIFSNLSNSVFIFLKSFYPE</sequence>
<name>A0ABS8T4X4_DATST</name>
<keyword evidence="2" id="KW-1185">Reference proteome</keyword>
<dbReference type="Proteomes" id="UP000823775">
    <property type="component" value="Unassembled WGS sequence"/>
</dbReference>
<accession>A0ABS8T4X4</accession>
<organism evidence="1 2">
    <name type="scientific">Datura stramonium</name>
    <name type="common">Jimsonweed</name>
    <name type="synonym">Common thornapple</name>
    <dbReference type="NCBI Taxonomy" id="4076"/>
    <lineage>
        <taxon>Eukaryota</taxon>
        <taxon>Viridiplantae</taxon>
        <taxon>Streptophyta</taxon>
        <taxon>Embryophyta</taxon>
        <taxon>Tracheophyta</taxon>
        <taxon>Spermatophyta</taxon>
        <taxon>Magnoliopsida</taxon>
        <taxon>eudicotyledons</taxon>
        <taxon>Gunneridae</taxon>
        <taxon>Pentapetalae</taxon>
        <taxon>asterids</taxon>
        <taxon>lamiids</taxon>
        <taxon>Solanales</taxon>
        <taxon>Solanaceae</taxon>
        <taxon>Solanoideae</taxon>
        <taxon>Datureae</taxon>
        <taxon>Datura</taxon>
    </lineage>
</organism>